<dbReference type="EMBL" id="PKSM01000113">
    <property type="protein sequence ID" value="POW11169.1"/>
    <property type="molecule type" value="Genomic_DNA"/>
</dbReference>
<feature type="region of interest" description="Disordered" evidence="1">
    <location>
        <begin position="124"/>
        <end position="186"/>
    </location>
</feature>
<reference evidence="3" key="3">
    <citation type="journal article" date="2018" name="Mol. Plant Microbe Interact.">
        <title>Genome sequence resources for the wheat stripe rust pathogen (Puccinia striiformis f. sp. tritici) and the barley stripe rust pathogen (Puccinia striiformis f. sp. hordei).</title>
        <authorList>
            <person name="Xia C."/>
            <person name="Wang M."/>
            <person name="Yin C."/>
            <person name="Cornejo O.E."/>
            <person name="Hulbert S.H."/>
            <person name="Chen X."/>
        </authorList>
    </citation>
    <scope>NUCLEOTIDE SEQUENCE [LARGE SCALE GENOMIC DNA]</scope>
    <source>
        <strain evidence="3">93TX-2</strain>
    </source>
</reference>
<feature type="compositionally biased region" description="Basic and acidic residues" evidence="1">
    <location>
        <begin position="129"/>
        <end position="146"/>
    </location>
</feature>
<dbReference type="Proteomes" id="UP000238274">
    <property type="component" value="Unassembled WGS sequence"/>
</dbReference>
<dbReference type="AlphaFoldDB" id="A0A2S4VNV3"/>
<gene>
    <name evidence="2" type="ORF">PSHT_08502</name>
</gene>
<dbReference type="VEuPathDB" id="FungiDB:PSHT_08502"/>
<dbReference type="VEuPathDB" id="FungiDB:PSTT_02382"/>
<accession>A0A2S4VNV3</accession>
<feature type="region of interest" description="Disordered" evidence="1">
    <location>
        <begin position="310"/>
        <end position="358"/>
    </location>
</feature>
<organism evidence="2 3">
    <name type="scientific">Puccinia striiformis</name>
    <dbReference type="NCBI Taxonomy" id="27350"/>
    <lineage>
        <taxon>Eukaryota</taxon>
        <taxon>Fungi</taxon>
        <taxon>Dikarya</taxon>
        <taxon>Basidiomycota</taxon>
        <taxon>Pucciniomycotina</taxon>
        <taxon>Pucciniomycetes</taxon>
        <taxon>Pucciniales</taxon>
        <taxon>Pucciniaceae</taxon>
        <taxon>Puccinia</taxon>
    </lineage>
</organism>
<evidence type="ECO:0000313" key="2">
    <source>
        <dbReference type="EMBL" id="POW11169.1"/>
    </source>
</evidence>
<dbReference type="VEuPathDB" id="FungiDB:PSTT_09570"/>
<feature type="compositionally biased region" description="Low complexity" evidence="1">
    <location>
        <begin position="340"/>
        <end position="350"/>
    </location>
</feature>
<proteinExistence type="predicted"/>
<protein>
    <submittedName>
        <fullName evidence="2">Uncharacterized protein</fullName>
    </submittedName>
</protein>
<name>A0A2S4VNV3_9BASI</name>
<reference evidence="2 3" key="1">
    <citation type="submission" date="2017-12" db="EMBL/GenBank/DDBJ databases">
        <title>Gene loss provides genomic basis for host adaptation in cereal stripe rust fungi.</title>
        <authorList>
            <person name="Xia C."/>
        </authorList>
    </citation>
    <scope>NUCLEOTIDE SEQUENCE [LARGE SCALE GENOMIC DNA]</scope>
    <source>
        <strain evidence="2 3">93TX-2</strain>
    </source>
</reference>
<reference evidence="3" key="2">
    <citation type="journal article" date="2018" name="BMC Genomics">
        <title>Genomic insights into host adaptation between the wheat stripe rust pathogen (Puccinia striiformis f. sp. tritici) and the barley stripe rust pathogen (Puccinia striiformis f. sp. hordei).</title>
        <authorList>
            <person name="Xia C."/>
            <person name="Wang M."/>
            <person name="Yin C."/>
            <person name="Cornejo O.E."/>
            <person name="Hulbert S.H."/>
            <person name="Chen X."/>
        </authorList>
    </citation>
    <scope>NUCLEOTIDE SEQUENCE [LARGE SCALE GENOMIC DNA]</scope>
    <source>
        <strain evidence="3">93TX-2</strain>
    </source>
</reference>
<evidence type="ECO:0000313" key="3">
    <source>
        <dbReference type="Proteomes" id="UP000238274"/>
    </source>
</evidence>
<keyword evidence="3" id="KW-1185">Reference proteome</keyword>
<evidence type="ECO:0000256" key="1">
    <source>
        <dbReference type="SAM" id="MobiDB-lite"/>
    </source>
</evidence>
<sequence>MAFQEAAQSFVELLQKLCDSSLHISCVANTLYAHKSPTRPSLNDATKACEELKMDVLENHFCLMKIEYKERQSQLTAKMNKGLSLTANKEEWIYGTGKLINGELLIGRLSALASASGNESIHLNSDNELAAKKNDKPEKPNTEKQKVLTGNKDSSAKKSVIQSHKDSSVKKSVIPPTNVNDSTKDSSKIQTVIAAKVNSCDKQSSLLTMRMSQKAWDSVSAPTLANCWGVTKIIKNSPNSCLEVINKSIENGTTALESQLNTLESIGAVLPQNRMSLSKLLDLEGENNHTLQMCSDEEIFASAEKIDEPLEVEPEANKQPLKKKKGLTPRKIAEEKTTPLKKSTTSTAPPSKKKSSTNLTNLLETYQQKVLNYLHFKGQQAGIRDYFNPVTPQTTSTSRIRPSQESRVASTSKVTVEMLV</sequence>
<comment type="caution">
    <text evidence="2">The sequence shown here is derived from an EMBL/GenBank/DDBJ whole genome shotgun (WGS) entry which is preliminary data.</text>
</comment>
<dbReference type="OrthoDB" id="162969at2759"/>